<dbReference type="InterPro" id="IPR029058">
    <property type="entry name" value="AB_hydrolase_fold"/>
</dbReference>
<dbReference type="EMBL" id="LYPA01000032">
    <property type="protein sequence ID" value="OBR67683.1"/>
    <property type="molecule type" value="Genomic_DNA"/>
</dbReference>
<dbReference type="GO" id="GO:0016787">
    <property type="term" value="F:hydrolase activity"/>
    <property type="evidence" value="ECO:0007669"/>
    <property type="project" value="UniProtKB-KW"/>
</dbReference>
<dbReference type="PANTHER" id="PTHR46438">
    <property type="entry name" value="ALPHA/BETA-HYDROLASES SUPERFAMILY PROTEIN"/>
    <property type="match status" value="1"/>
</dbReference>
<dbReference type="STRING" id="1844972.A7K91_22170"/>
<dbReference type="PANTHER" id="PTHR46438:SF11">
    <property type="entry name" value="LIPASE-RELATED"/>
    <property type="match status" value="1"/>
</dbReference>
<dbReference type="SUPFAM" id="SSF53474">
    <property type="entry name" value="alpha/beta-Hydrolases"/>
    <property type="match status" value="1"/>
</dbReference>
<dbReference type="AlphaFoldDB" id="A0A1A5YQ39"/>
<name>A0A1A5YQ39_9BACL</name>
<organism evidence="2 3">
    <name type="scientific">Paenibacillus oryzae</name>
    <dbReference type="NCBI Taxonomy" id="1844972"/>
    <lineage>
        <taxon>Bacteria</taxon>
        <taxon>Bacillati</taxon>
        <taxon>Bacillota</taxon>
        <taxon>Bacilli</taxon>
        <taxon>Bacillales</taxon>
        <taxon>Paenibacillaceae</taxon>
        <taxon>Paenibacillus</taxon>
    </lineage>
</organism>
<accession>A0A1A5YQ39</accession>
<dbReference type="Proteomes" id="UP000092024">
    <property type="component" value="Unassembled WGS sequence"/>
</dbReference>
<dbReference type="Pfam" id="PF00561">
    <property type="entry name" value="Abhydrolase_1"/>
    <property type="match status" value="1"/>
</dbReference>
<proteinExistence type="predicted"/>
<reference evidence="2 3" key="1">
    <citation type="submission" date="2016-05" db="EMBL/GenBank/DDBJ databases">
        <title>Paenibacillus oryzae. sp. nov., isolated from the rice root.</title>
        <authorList>
            <person name="Zhang J."/>
            <person name="Zhang X."/>
        </authorList>
    </citation>
    <scope>NUCLEOTIDE SEQUENCE [LARGE SCALE GENOMIC DNA]</scope>
    <source>
        <strain evidence="2 3">1DrF-4</strain>
    </source>
</reference>
<evidence type="ECO:0000259" key="1">
    <source>
        <dbReference type="Pfam" id="PF00561"/>
    </source>
</evidence>
<dbReference type="Gene3D" id="3.40.50.1820">
    <property type="entry name" value="alpha/beta hydrolase"/>
    <property type="match status" value="1"/>
</dbReference>
<keyword evidence="3" id="KW-1185">Reference proteome</keyword>
<comment type="caution">
    <text evidence="2">The sequence shown here is derived from an EMBL/GenBank/DDBJ whole genome shotgun (WGS) entry which is preliminary data.</text>
</comment>
<dbReference type="InterPro" id="IPR000073">
    <property type="entry name" value="AB_hydrolase_1"/>
</dbReference>
<evidence type="ECO:0000313" key="2">
    <source>
        <dbReference type="EMBL" id="OBR67683.1"/>
    </source>
</evidence>
<feature type="domain" description="AB hydrolase-1" evidence="1">
    <location>
        <begin position="55"/>
        <end position="155"/>
    </location>
</feature>
<evidence type="ECO:0000313" key="3">
    <source>
        <dbReference type="Proteomes" id="UP000092024"/>
    </source>
</evidence>
<sequence length="314" mass="34684">MRNIGLGVLALIVLGIAFHHILNAYEQVKFPPIGQMIEVDGGKMHVFEKGTGDNTIVLLSGLGTSAPALDFEPLINELSKENKVVVVEGFGYGWSDSTNKERTVKRIVEELRTALKKSGIVGPYVLMPHSMSGIYSLYYANQYPNEVKAIVGNDLTLPQAVAYFEEEVPDTPPYLSYLAPAGIARIMTVMAPKDFLPKAPEGVYSKKTLAAIKSFAARKTYNVNVVDEANHIKQNIAATEALRHPENMPMLIFMKKDDRVREDGKSIASFYQTQLTAHPASKLIALEGHHYLHWTLSKEMSGQIKDFLASIAAH</sequence>
<protein>
    <submittedName>
        <fullName evidence="2">Alpha/beta hydrolase</fullName>
    </submittedName>
</protein>
<gene>
    <name evidence="2" type="ORF">A7K91_22170</name>
</gene>
<keyword evidence="2" id="KW-0378">Hydrolase</keyword>